<dbReference type="InterPro" id="IPR012337">
    <property type="entry name" value="RNaseH-like_sf"/>
</dbReference>
<dbReference type="AlphaFoldDB" id="A0AAP5TE44"/>
<protein>
    <submittedName>
        <fullName evidence="3">IS3 family transposase</fullName>
    </submittedName>
</protein>
<dbReference type="SUPFAM" id="SSF53098">
    <property type="entry name" value="Ribonuclease H-like"/>
    <property type="match status" value="1"/>
</dbReference>
<dbReference type="Pfam" id="PF13276">
    <property type="entry name" value="HTH_21"/>
    <property type="match status" value="1"/>
</dbReference>
<accession>A0AAP5TE44</accession>
<dbReference type="Pfam" id="PF13333">
    <property type="entry name" value="rve_2"/>
    <property type="match status" value="1"/>
</dbReference>
<comment type="caution">
    <text evidence="3">The sequence shown here is derived from an EMBL/GenBank/DDBJ whole genome shotgun (WGS) entry which is preliminary data.</text>
</comment>
<dbReference type="GO" id="GO:0015074">
    <property type="term" value="P:DNA integration"/>
    <property type="evidence" value="ECO:0007669"/>
    <property type="project" value="InterPro"/>
</dbReference>
<feature type="domain" description="Integrase catalytic" evidence="2">
    <location>
        <begin position="130"/>
        <end position="294"/>
    </location>
</feature>
<name>A0AAP5TE44_9LACO</name>
<dbReference type="InterPro" id="IPR025948">
    <property type="entry name" value="HTH-like_dom"/>
</dbReference>
<evidence type="ECO:0000259" key="2">
    <source>
        <dbReference type="PROSITE" id="PS50994"/>
    </source>
</evidence>
<dbReference type="Pfam" id="PF00665">
    <property type="entry name" value="rve"/>
    <property type="match status" value="1"/>
</dbReference>
<dbReference type="InterPro" id="IPR048020">
    <property type="entry name" value="Transpos_IS3"/>
</dbReference>
<proteinExistence type="predicted"/>
<dbReference type="NCBIfam" id="NF033516">
    <property type="entry name" value="transpos_IS3"/>
    <property type="match status" value="1"/>
</dbReference>
<dbReference type="Gene3D" id="3.30.420.10">
    <property type="entry name" value="Ribonuclease H-like superfamily/Ribonuclease H"/>
    <property type="match status" value="1"/>
</dbReference>
<evidence type="ECO:0000313" key="3">
    <source>
        <dbReference type="EMBL" id="MDV7695281.1"/>
    </source>
</evidence>
<gene>
    <name evidence="3" type="ORF">GA842_10705</name>
</gene>
<dbReference type="PANTHER" id="PTHR46889:SF7">
    <property type="entry name" value="TRANSPOSASE FOR INSERTION SEQUENCE ELEMENT IS904"/>
    <property type="match status" value="1"/>
</dbReference>
<comment type="function">
    <text evidence="1">Involved in the transposition of the insertion sequence.</text>
</comment>
<dbReference type="Proteomes" id="UP001275867">
    <property type="component" value="Unassembled WGS sequence"/>
</dbReference>
<dbReference type="GO" id="GO:0003676">
    <property type="term" value="F:nucleic acid binding"/>
    <property type="evidence" value="ECO:0007669"/>
    <property type="project" value="InterPro"/>
</dbReference>
<dbReference type="PANTHER" id="PTHR46889">
    <property type="entry name" value="TRANSPOSASE INSF FOR INSERTION SEQUENCE IS3B-RELATED"/>
    <property type="match status" value="1"/>
</dbReference>
<dbReference type="InterPro" id="IPR036397">
    <property type="entry name" value="RNaseH_sf"/>
</dbReference>
<evidence type="ECO:0000313" key="4">
    <source>
        <dbReference type="Proteomes" id="UP001275867"/>
    </source>
</evidence>
<evidence type="ECO:0000256" key="1">
    <source>
        <dbReference type="ARBA" id="ARBA00002286"/>
    </source>
</evidence>
<dbReference type="InterPro" id="IPR050900">
    <property type="entry name" value="Transposase_IS3/IS150/IS904"/>
</dbReference>
<dbReference type="PROSITE" id="PS50994">
    <property type="entry name" value="INTEGRASE"/>
    <property type="match status" value="1"/>
</dbReference>
<dbReference type="EMBL" id="WERX01000065">
    <property type="protein sequence ID" value="MDV7695281.1"/>
    <property type="molecule type" value="Genomic_DNA"/>
</dbReference>
<sequence length="294" mass="34407">MRQKVNPDDWQTAVDINLKHHSIKETCKVLSVPRSTYYEHQQNHVSPQAKRRKTLSQSIKRIYFNSRRIYGAPKILKALQKEGKTASIKLVQRLMRQMGLKSITRKKWHYQQTNDIDATDYSNILAQDFRTTSPNQKWCADITYIHTKANGWCYLSSIQDLYSRKIIAHKISRHMTADLVISTFQQAFETRKTTNNLIVHTDLGSQYRSAGFEQILAQHHIRHSYSKRGCPYDNSCLESFHASLKKEEVYQHHYQDFEEANAAIFSYIESFYNSARIHSSIDYLTPNEKEKLVA</sequence>
<organism evidence="3 4">
    <name type="scientific">Pediococcus parvulus</name>
    <dbReference type="NCBI Taxonomy" id="54062"/>
    <lineage>
        <taxon>Bacteria</taxon>
        <taxon>Bacillati</taxon>
        <taxon>Bacillota</taxon>
        <taxon>Bacilli</taxon>
        <taxon>Lactobacillales</taxon>
        <taxon>Lactobacillaceae</taxon>
        <taxon>Pediococcus</taxon>
    </lineage>
</organism>
<reference evidence="3" key="1">
    <citation type="submission" date="2019-10" db="EMBL/GenBank/DDBJ databases">
        <title>Malate fermentation in French cider.</title>
        <authorList>
            <person name="Cousin F.J."/>
            <person name="Medina Fernandez S."/>
            <person name="Misery B."/>
            <person name="Laplace J.-M."/>
            <person name="Cretenet M."/>
        </authorList>
    </citation>
    <scope>NUCLEOTIDE SEQUENCE</scope>
    <source>
        <strain evidence="3">UCMA15901</strain>
    </source>
</reference>
<dbReference type="GeneID" id="42982497"/>
<dbReference type="RefSeq" id="WP_105782191.1">
    <property type="nucleotide sequence ID" value="NZ_BJWE01000098.1"/>
</dbReference>
<dbReference type="InterPro" id="IPR001584">
    <property type="entry name" value="Integrase_cat-core"/>
</dbReference>